<sequence length="213" mass="23526">MKKYILGAVMLASFAVSAQYNYRDSNMIGLFGGINQTDLNTSDFDTKAGTGWNVGLSVRGNFYNDFDMVYAMQFSENKFSVPTMSPTTFQAEDVDYKVQNVKIMLTPSYNIVYNYLSIEAGPVLQINGKLKYSSEYENNVINGTTATVKDLEEVSTFNILGAVGLTAGVRHARLNVMYQYGFNNFLGSVPEGPFGKSVKGNLGIITGNVIFYF</sequence>
<comment type="caution">
    <text evidence="3">The sequence shown here is derived from an EMBL/GenBank/DDBJ whole genome shotgun (WGS) entry which is preliminary data.</text>
</comment>
<proteinExistence type="predicted"/>
<dbReference type="EMBL" id="JACBJI010000002">
    <property type="protein sequence ID" value="NYA70130.1"/>
    <property type="molecule type" value="Genomic_DNA"/>
</dbReference>
<organism evidence="3 4">
    <name type="scientific">Flavobacterium agri</name>
    <dbReference type="NCBI Taxonomy" id="2743471"/>
    <lineage>
        <taxon>Bacteria</taxon>
        <taxon>Pseudomonadati</taxon>
        <taxon>Bacteroidota</taxon>
        <taxon>Flavobacteriia</taxon>
        <taxon>Flavobacteriales</taxon>
        <taxon>Flavobacteriaceae</taxon>
        <taxon>Flavobacterium</taxon>
    </lineage>
</organism>
<evidence type="ECO:0000313" key="3">
    <source>
        <dbReference type="EMBL" id="NYA70130.1"/>
    </source>
</evidence>
<name>A0A7Y8Y2Q0_9FLAO</name>
<evidence type="ECO:0000259" key="2">
    <source>
        <dbReference type="Pfam" id="PF13568"/>
    </source>
</evidence>
<dbReference type="Pfam" id="PF13568">
    <property type="entry name" value="OMP_b-brl_2"/>
    <property type="match status" value="1"/>
</dbReference>
<accession>A0A7Y8Y2Q0</accession>
<reference evidence="3 4" key="1">
    <citation type="submission" date="2020-07" db="EMBL/GenBank/DDBJ databases">
        <authorList>
            <person name="Sun Q."/>
        </authorList>
    </citation>
    <scope>NUCLEOTIDE SEQUENCE [LARGE SCALE GENOMIC DNA]</scope>
    <source>
        <strain evidence="3 4">MAH-1</strain>
    </source>
</reference>
<gene>
    <name evidence="3" type="ORF">HZF10_04300</name>
</gene>
<feature type="chain" id="PRO_5030938571" evidence="1">
    <location>
        <begin position="19"/>
        <end position="213"/>
    </location>
</feature>
<evidence type="ECO:0000313" key="4">
    <source>
        <dbReference type="Proteomes" id="UP000535020"/>
    </source>
</evidence>
<keyword evidence="1" id="KW-0732">Signal</keyword>
<dbReference type="RefSeq" id="WP_176004955.1">
    <property type="nucleotide sequence ID" value="NZ_JABWMI010000006.1"/>
</dbReference>
<feature type="signal peptide" evidence="1">
    <location>
        <begin position="1"/>
        <end position="18"/>
    </location>
</feature>
<dbReference type="AlphaFoldDB" id="A0A7Y8Y2Q0"/>
<dbReference type="InterPro" id="IPR025665">
    <property type="entry name" value="Beta-barrel_OMP_2"/>
</dbReference>
<protein>
    <submittedName>
        <fullName evidence="3">Outer membrane beta-barrel protein</fullName>
    </submittedName>
</protein>
<feature type="domain" description="Outer membrane protein beta-barrel" evidence="2">
    <location>
        <begin position="27"/>
        <end position="186"/>
    </location>
</feature>
<dbReference type="Proteomes" id="UP000535020">
    <property type="component" value="Unassembled WGS sequence"/>
</dbReference>
<evidence type="ECO:0000256" key="1">
    <source>
        <dbReference type="SAM" id="SignalP"/>
    </source>
</evidence>
<keyword evidence="4" id="KW-1185">Reference proteome</keyword>